<dbReference type="EMBL" id="BARW01027967">
    <property type="protein sequence ID" value="GAJ07763.1"/>
    <property type="molecule type" value="Genomic_DNA"/>
</dbReference>
<name>X1TQY7_9ZZZZ</name>
<proteinExistence type="predicted"/>
<gene>
    <name evidence="1" type="ORF">S12H4_45260</name>
</gene>
<protein>
    <submittedName>
        <fullName evidence="1">Uncharacterized protein</fullName>
    </submittedName>
</protein>
<comment type="caution">
    <text evidence="1">The sequence shown here is derived from an EMBL/GenBank/DDBJ whole genome shotgun (WGS) entry which is preliminary data.</text>
</comment>
<evidence type="ECO:0000313" key="1">
    <source>
        <dbReference type="EMBL" id="GAJ07763.1"/>
    </source>
</evidence>
<organism evidence="1">
    <name type="scientific">marine sediment metagenome</name>
    <dbReference type="NCBI Taxonomy" id="412755"/>
    <lineage>
        <taxon>unclassified sequences</taxon>
        <taxon>metagenomes</taxon>
        <taxon>ecological metagenomes</taxon>
    </lineage>
</organism>
<dbReference type="AlphaFoldDB" id="X1TQY7"/>
<reference evidence="1" key="1">
    <citation type="journal article" date="2014" name="Front. Microbiol.">
        <title>High frequency of phylogenetically diverse reductive dehalogenase-homologous genes in deep subseafloor sedimentary metagenomes.</title>
        <authorList>
            <person name="Kawai M."/>
            <person name="Futagami T."/>
            <person name="Toyoda A."/>
            <person name="Takaki Y."/>
            <person name="Nishi S."/>
            <person name="Hori S."/>
            <person name="Arai W."/>
            <person name="Tsubouchi T."/>
            <person name="Morono Y."/>
            <person name="Uchiyama I."/>
            <person name="Ito T."/>
            <person name="Fujiyama A."/>
            <person name="Inagaki F."/>
            <person name="Takami H."/>
        </authorList>
    </citation>
    <scope>NUCLEOTIDE SEQUENCE</scope>
    <source>
        <strain evidence="1">Expedition CK06-06</strain>
    </source>
</reference>
<sequence>MAILRYTASADNTITNAFESNLVTRGTGSNMGFADSLEIFSIYGQESGSNGQSQELSRAIIQFPIDQIKRDRTAGTVPASGSVAFYLRMFNAEHPFTLPQNFTLVVAAVSQSWTEGTGLDMDNYQDIGKSNWMSASTANKWTAVGGDYHTASALNTDVQFPVGIEDIETDVSYYVEEWIKYVDVSQADGVTKNHGFGVRLTSSQEA</sequence>
<feature type="non-terminal residue" evidence="1">
    <location>
        <position position="206"/>
    </location>
</feature>
<accession>X1TQY7</accession>